<dbReference type="GO" id="GO:0004167">
    <property type="term" value="F:dopachrome isomerase activity"/>
    <property type="evidence" value="ECO:0007669"/>
    <property type="project" value="UniProtKB-EC"/>
</dbReference>
<keyword evidence="4" id="KW-0964">Secreted</keyword>
<comment type="similarity">
    <text evidence="2">Belongs to the MIF family.</text>
</comment>
<gene>
    <name evidence="14" type="ORF">GQ43DRAFT_434900</name>
</gene>
<comment type="subcellular location">
    <subcellularLocation>
        <location evidence="1">Secreted</location>
    </subcellularLocation>
</comment>
<evidence type="ECO:0000313" key="14">
    <source>
        <dbReference type="EMBL" id="KAF2197715.1"/>
    </source>
</evidence>
<dbReference type="GO" id="GO:0005576">
    <property type="term" value="C:extracellular region"/>
    <property type="evidence" value="ECO:0007669"/>
    <property type="project" value="UniProtKB-SubCell"/>
</dbReference>
<dbReference type="GO" id="GO:0050178">
    <property type="term" value="F:phenylpyruvate tautomerase activity"/>
    <property type="evidence" value="ECO:0007669"/>
    <property type="project" value="UniProtKB-EC"/>
</dbReference>
<dbReference type="EMBL" id="ML994205">
    <property type="protein sequence ID" value="KAF2197715.1"/>
    <property type="molecule type" value="Genomic_DNA"/>
</dbReference>
<dbReference type="EC" id="5.3.3.12" evidence="8"/>
<comment type="catalytic activity">
    <reaction evidence="6">
        <text>3-phenylpyruvate = enol-phenylpyruvate</text>
        <dbReference type="Rhea" id="RHEA:17097"/>
        <dbReference type="ChEBI" id="CHEBI:16815"/>
        <dbReference type="ChEBI" id="CHEBI:18005"/>
        <dbReference type="EC" id="5.3.2.1"/>
    </reaction>
</comment>
<reference evidence="14" key="1">
    <citation type="journal article" date="2020" name="Stud. Mycol.">
        <title>101 Dothideomycetes genomes: a test case for predicting lifestyles and emergence of pathogens.</title>
        <authorList>
            <person name="Haridas S."/>
            <person name="Albert R."/>
            <person name="Binder M."/>
            <person name="Bloem J."/>
            <person name="Labutti K."/>
            <person name="Salamov A."/>
            <person name="Andreopoulos B."/>
            <person name="Baker S."/>
            <person name="Barry K."/>
            <person name="Bills G."/>
            <person name="Bluhm B."/>
            <person name="Cannon C."/>
            <person name="Castanera R."/>
            <person name="Culley D."/>
            <person name="Daum C."/>
            <person name="Ezra D."/>
            <person name="Gonzalez J."/>
            <person name="Henrissat B."/>
            <person name="Kuo A."/>
            <person name="Liang C."/>
            <person name="Lipzen A."/>
            <person name="Lutzoni F."/>
            <person name="Magnuson J."/>
            <person name="Mondo S."/>
            <person name="Nolan M."/>
            <person name="Ohm R."/>
            <person name="Pangilinan J."/>
            <person name="Park H.-J."/>
            <person name="Ramirez L."/>
            <person name="Alfaro M."/>
            <person name="Sun H."/>
            <person name="Tritt A."/>
            <person name="Yoshinaga Y."/>
            <person name="Zwiers L.-H."/>
            <person name="Turgeon B."/>
            <person name="Goodwin S."/>
            <person name="Spatafora J."/>
            <person name="Crous P."/>
            <person name="Grigoriev I."/>
        </authorList>
    </citation>
    <scope>NUCLEOTIDE SEQUENCE</scope>
    <source>
        <strain evidence="14">ATCC 74209</strain>
    </source>
</reference>
<evidence type="ECO:0000313" key="15">
    <source>
        <dbReference type="Proteomes" id="UP000799536"/>
    </source>
</evidence>
<dbReference type="Pfam" id="PF01187">
    <property type="entry name" value="MIF"/>
    <property type="match status" value="1"/>
</dbReference>
<dbReference type="EC" id="5.3.2.1" evidence="9"/>
<feature type="region of interest" description="Disordered" evidence="13">
    <location>
        <begin position="34"/>
        <end position="92"/>
    </location>
</feature>
<comment type="caution">
    <text evidence="14">The sequence shown here is derived from an EMBL/GenBank/DDBJ whole genome shotgun (WGS) entry which is preliminary data.</text>
</comment>
<evidence type="ECO:0000256" key="1">
    <source>
        <dbReference type="ARBA" id="ARBA00004613"/>
    </source>
</evidence>
<keyword evidence="3" id="KW-0202">Cytokine</keyword>
<accession>A0A9P4JEK8</accession>
<dbReference type="InterPro" id="IPR001398">
    <property type="entry name" value="Macrophage_inhib_fac"/>
</dbReference>
<proteinExistence type="inferred from homology"/>
<sequence length="371" mass="40743">MSRPSSTSTASANTFPRPAGAALVAPEALADQLSPTRSTFSFDSSPKSATFADRGLTFEENKTTRALSHGAPGEKKDSGVQQTRSQNYGSRQRTQYYEDRFSYKEDWTSSARDRVSKDAPIVAELRTNVIIKDEYTLVTDLSHQLSSRYHRPESSIMITVNHSACLLLAGSFEPTYILTLTALPVHVQATTNKRNASLLQTFLSETLGVHPERGIIKFMAIPEDNFATNGNTILGEIERLEREQVDESGNALKRALTKSSRRSAVKSKSSIQLSRGNSKADNSLSASPPLPSPSPFDSGVSMDEKYRQLQSSSKPAIKKDTSIHKKSSKVWSSEPKPPKISLNNLSPPPIPEDSPAPKIGKRKSFVSIFKR</sequence>
<feature type="compositionally biased region" description="Polar residues" evidence="13">
    <location>
        <begin position="34"/>
        <end position="48"/>
    </location>
</feature>
<feature type="compositionally biased region" description="Polar residues" evidence="13">
    <location>
        <begin position="271"/>
        <end position="282"/>
    </location>
</feature>
<feature type="region of interest" description="Disordered" evidence="13">
    <location>
        <begin position="255"/>
        <end position="371"/>
    </location>
</feature>
<evidence type="ECO:0000256" key="7">
    <source>
        <dbReference type="ARBA" id="ARBA00036823"/>
    </source>
</evidence>
<comment type="catalytic activity">
    <reaction evidence="7">
        <text>L-dopachrome = 5,6-dihydroxyindole-2-carboxylate</text>
        <dbReference type="Rhea" id="RHEA:13041"/>
        <dbReference type="ChEBI" id="CHEBI:16875"/>
        <dbReference type="ChEBI" id="CHEBI:57509"/>
        <dbReference type="EC" id="5.3.3.12"/>
    </reaction>
</comment>
<evidence type="ECO:0000256" key="5">
    <source>
        <dbReference type="ARBA" id="ARBA00023235"/>
    </source>
</evidence>
<keyword evidence="5" id="KW-0413">Isomerase</keyword>
<dbReference type="PANTHER" id="PTHR11954">
    <property type="entry name" value="D-DOPACHROME DECARBOXYLASE"/>
    <property type="match status" value="1"/>
</dbReference>
<dbReference type="InterPro" id="IPR014347">
    <property type="entry name" value="Tautomerase/MIF_sf"/>
</dbReference>
<dbReference type="AlphaFoldDB" id="A0A9P4JEK8"/>
<dbReference type="SUPFAM" id="SSF55331">
    <property type="entry name" value="Tautomerase/MIF"/>
    <property type="match status" value="1"/>
</dbReference>
<evidence type="ECO:0000256" key="11">
    <source>
        <dbReference type="ARBA" id="ARBA00041912"/>
    </source>
</evidence>
<name>A0A9P4JEK8_9PLEO</name>
<evidence type="ECO:0000256" key="6">
    <source>
        <dbReference type="ARBA" id="ARBA00036735"/>
    </source>
</evidence>
<evidence type="ECO:0000256" key="3">
    <source>
        <dbReference type="ARBA" id="ARBA00022514"/>
    </source>
</evidence>
<evidence type="ECO:0000256" key="10">
    <source>
        <dbReference type="ARBA" id="ARBA00041631"/>
    </source>
</evidence>
<evidence type="ECO:0000256" key="4">
    <source>
        <dbReference type="ARBA" id="ARBA00022525"/>
    </source>
</evidence>
<evidence type="ECO:0000256" key="12">
    <source>
        <dbReference type="ARBA" id="ARBA00042730"/>
    </source>
</evidence>
<feature type="compositionally biased region" description="Basic residues" evidence="13">
    <location>
        <begin position="359"/>
        <end position="371"/>
    </location>
</feature>
<evidence type="ECO:0000256" key="9">
    <source>
        <dbReference type="ARBA" id="ARBA00039086"/>
    </source>
</evidence>
<keyword evidence="15" id="KW-1185">Reference proteome</keyword>
<dbReference type="Proteomes" id="UP000799536">
    <property type="component" value="Unassembled WGS sequence"/>
</dbReference>
<dbReference type="Gene3D" id="3.30.429.10">
    <property type="entry name" value="Macrophage Migration Inhibitory Factor"/>
    <property type="match status" value="1"/>
</dbReference>
<feature type="compositionally biased region" description="Basic residues" evidence="13">
    <location>
        <begin position="255"/>
        <end position="265"/>
    </location>
</feature>
<protein>
    <recommendedName>
        <fullName evidence="12">L-dopachrome isomerase</fullName>
        <ecNumber evidence="9">5.3.2.1</ecNumber>
        <ecNumber evidence="8">5.3.3.12</ecNumber>
    </recommendedName>
    <alternativeName>
        <fullName evidence="10">L-dopachrome tautomerase</fullName>
    </alternativeName>
    <alternativeName>
        <fullName evidence="11">Phenylpyruvate tautomerase</fullName>
    </alternativeName>
</protein>
<dbReference type="OrthoDB" id="255819at2759"/>
<evidence type="ECO:0000256" key="2">
    <source>
        <dbReference type="ARBA" id="ARBA00005851"/>
    </source>
</evidence>
<evidence type="ECO:0000256" key="8">
    <source>
        <dbReference type="ARBA" id="ARBA00038932"/>
    </source>
</evidence>
<dbReference type="PANTHER" id="PTHR11954:SF6">
    <property type="entry name" value="MACROPHAGE MIGRATION INHIBITORY FACTOR"/>
    <property type="match status" value="1"/>
</dbReference>
<feature type="compositionally biased region" description="Polar residues" evidence="13">
    <location>
        <begin position="79"/>
        <end position="92"/>
    </location>
</feature>
<organism evidence="14 15">
    <name type="scientific">Delitschia confertaspora ATCC 74209</name>
    <dbReference type="NCBI Taxonomy" id="1513339"/>
    <lineage>
        <taxon>Eukaryota</taxon>
        <taxon>Fungi</taxon>
        <taxon>Dikarya</taxon>
        <taxon>Ascomycota</taxon>
        <taxon>Pezizomycotina</taxon>
        <taxon>Dothideomycetes</taxon>
        <taxon>Pleosporomycetidae</taxon>
        <taxon>Pleosporales</taxon>
        <taxon>Delitschiaceae</taxon>
        <taxon>Delitschia</taxon>
    </lineage>
</organism>
<evidence type="ECO:0000256" key="13">
    <source>
        <dbReference type="SAM" id="MobiDB-lite"/>
    </source>
</evidence>